<sequence>MGLVLSNAQVIYTDPENSDCDDDDLLDGQEISIDGGKSKTVKVGSADGGYITYSTVVFKYSSDPNNGDTDGDGILDVNDSKPCDPYLCTGIWTASDEKFSTTVQVELLKLELAWHLAVTDTDKIDIANRADEIRDIMSSGKGRILDIAKSISGAASDEFAWFLGGDVSAAERDYWLSEVNKYNPSISISDEKVFHSIMFIAGILEPSPDDAWKLISKKAKKEMLEKCDEGVVKKFLKSMVKQATKEGTMGIKKLSGKGIKGFMYEVKVMGKGGAYRLLGNKTENGEIFWEVFEKTHK</sequence>
<name>A0AAW5KT79_9FIRM</name>
<gene>
    <name evidence="1" type="ORF">NE632_14035</name>
</gene>
<accession>A0AAW5KT79</accession>
<reference evidence="1" key="1">
    <citation type="submission" date="2022-06" db="EMBL/GenBank/DDBJ databases">
        <title>Isolation of gut microbiota from human fecal samples.</title>
        <authorList>
            <person name="Pamer E.G."/>
            <person name="Barat B."/>
            <person name="Waligurski E."/>
            <person name="Medina S."/>
            <person name="Paddock L."/>
            <person name="Mostad J."/>
        </authorList>
    </citation>
    <scope>NUCLEOTIDE SEQUENCE</scope>
    <source>
        <strain evidence="1">DFI.5.57</strain>
    </source>
</reference>
<evidence type="ECO:0000313" key="2">
    <source>
        <dbReference type="Proteomes" id="UP001206236"/>
    </source>
</evidence>
<dbReference type="RefSeq" id="WP_256320466.1">
    <property type="nucleotide sequence ID" value="NZ_JANGCN010000068.1"/>
</dbReference>
<proteinExistence type="predicted"/>
<dbReference type="Proteomes" id="UP001206236">
    <property type="component" value="Unassembled WGS sequence"/>
</dbReference>
<dbReference type="AlphaFoldDB" id="A0AAW5KT79"/>
<evidence type="ECO:0000313" key="1">
    <source>
        <dbReference type="EMBL" id="MCQ5154412.1"/>
    </source>
</evidence>
<comment type="caution">
    <text evidence="1">The sequence shown here is derived from an EMBL/GenBank/DDBJ whole genome shotgun (WGS) entry which is preliminary data.</text>
</comment>
<protein>
    <submittedName>
        <fullName evidence="1">Uncharacterized protein</fullName>
    </submittedName>
</protein>
<dbReference type="EMBL" id="JANGCN010000068">
    <property type="protein sequence ID" value="MCQ5154412.1"/>
    <property type="molecule type" value="Genomic_DNA"/>
</dbReference>
<organism evidence="1 2">
    <name type="scientific">Ruminococcus bicirculans</name>
    <name type="common">ex Wegman et al. 2014</name>
    <dbReference type="NCBI Taxonomy" id="1160721"/>
    <lineage>
        <taxon>Bacteria</taxon>
        <taxon>Bacillati</taxon>
        <taxon>Bacillota</taxon>
        <taxon>Clostridia</taxon>
        <taxon>Eubacteriales</taxon>
        <taxon>Oscillospiraceae</taxon>
        <taxon>Ruminococcus</taxon>
    </lineage>
</organism>